<accession>A0A6J5KQI2</accession>
<sequence length="227" mass="25220">MTSALGLKLQEAIEAAEARKAMAQWNEPTPVTTPTPTPMTTTTTKPSTTLSAITFNMVRDNPGLTKAKIIDMLEAQGHKPASTTSLLSVMVNYGIIIQEAGKVLRAVGTKYKSRVEFNPRLKQKPGPKPKRKVTEPKQEKRLKVTLLKTPRPEWTPPVEAAPDVVNHPAHYKVGGIETIDFIEAKQLSYNLGNAVKYITRADHKGNALQDLQKAQWYLTREIKRVQS</sequence>
<reference evidence="1" key="1">
    <citation type="submission" date="2020-04" db="EMBL/GenBank/DDBJ databases">
        <authorList>
            <person name="Chiriac C."/>
            <person name="Salcher M."/>
            <person name="Ghai R."/>
            <person name="Kavagutti S V."/>
        </authorList>
    </citation>
    <scope>NUCLEOTIDE SEQUENCE</scope>
</reference>
<name>A0A6J5KQI2_9CAUD</name>
<gene>
    <name evidence="1" type="ORF">UFOVP48_28</name>
</gene>
<dbReference type="InterPro" id="IPR021739">
    <property type="entry name" value="SaV-like"/>
</dbReference>
<evidence type="ECO:0000313" key="1">
    <source>
        <dbReference type="EMBL" id="CAB4123545.1"/>
    </source>
</evidence>
<organism evidence="1">
    <name type="scientific">uncultured Caudovirales phage</name>
    <dbReference type="NCBI Taxonomy" id="2100421"/>
    <lineage>
        <taxon>Viruses</taxon>
        <taxon>Duplodnaviria</taxon>
        <taxon>Heunggongvirae</taxon>
        <taxon>Uroviricota</taxon>
        <taxon>Caudoviricetes</taxon>
        <taxon>Peduoviridae</taxon>
        <taxon>Maltschvirus</taxon>
        <taxon>Maltschvirus maltsch</taxon>
    </lineage>
</organism>
<dbReference type="Pfam" id="PF11753">
    <property type="entry name" value="DUF3310"/>
    <property type="match status" value="1"/>
</dbReference>
<dbReference type="EMBL" id="LR796172">
    <property type="protein sequence ID" value="CAB4123545.1"/>
    <property type="molecule type" value="Genomic_DNA"/>
</dbReference>
<protein>
    <submittedName>
        <fullName evidence="1">SaV-like</fullName>
    </submittedName>
</protein>
<proteinExistence type="predicted"/>